<comment type="subcellular location">
    <subcellularLocation>
        <location evidence="1">Membrane</location>
        <topology evidence="1">Multi-pass membrane protein</topology>
    </subcellularLocation>
</comment>
<evidence type="ECO:0000256" key="4">
    <source>
        <dbReference type="ARBA" id="ARBA00022989"/>
    </source>
</evidence>
<keyword evidence="9" id="KW-1185">Reference proteome</keyword>
<name>A0A8H4LD69_9HYPO</name>
<dbReference type="Proteomes" id="UP000554235">
    <property type="component" value="Unassembled WGS sequence"/>
</dbReference>
<comment type="caution">
    <text evidence="8">The sequence shown here is derived from an EMBL/GenBank/DDBJ whole genome shotgun (WGS) entry which is preliminary data.</text>
</comment>
<dbReference type="InterPro" id="IPR005829">
    <property type="entry name" value="Sugar_transporter_CS"/>
</dbReference>
<evidence type="ECO:0000256" key="1">
    <source>
        <dbReference type="ARBA" id="ARBA00004141"/>
    </source>
</evidence>
<sequence>MTNGLQSVNVFMETFGNPTGSTLGFYGAAMTVGGFVACFIAGPLSDRVGRRLVCSLGAVLVIGAALLQTFSTNFGMFVGGKMILGLGVNFQLLTAPVLVTELAHPMNRVFITSFYNTNIFIGLIIGGWITFICIPSYQSIMVWFCPESPRWLVTKGKVVEARKILMHYHSTQNGLDDGMVQTELQAIIAGVQADQTQIKVNKAGLKSIIMSKGNRHRLWLCFWTAVGSQCGGGTFIASYLPQILNQIGMTSQHQKTLINAIMSICNWVTAIIGIFIIPHVKRRSFFLFSTITMTVAFTVWTALAASYTKDPRKGYGLGVLAMMFLFNACQTVCWIPLVITYPLETVTTKQRSIFFSSTMFSMNIASFIAQYINPVGLEALSWRWYIIQIVFNTCLIVLIYFTWVETHGLTLEEIAMVFDGKESFEGARVAAEETWRKL</sequence>
<feature type="transmembrane region" description="Helical" evidence="6">
    <location>
        <begin position="284"/>
        <end position="303"/>
    </location>
</feature>
<evidence type="ECO:0000256" key="3">
    <source>
        <dbReference type="ARBA" id="ARBA00022692"/>
    </source>
</evidence>
<feature type="transmembrane region" description="Helical" evidence="6">
    <location>
        <begin position="218"/>
        <end position="237"/>
    </location>
</feature>
<feature type="transmembrane region" description="Helical" evidence="6">
    <location>
        <begin position="257"/>
        <end position="277"/>
    </location>
</feature>
<evidence type="ECO:0000313" key="9">
    <source>
        <dbReference type="Proteomes" id="UP000554235"/>
    </source>
</evidence>
<dbReference type="InterPro" id="IPR005828">
    <property type="entry name" value="MFS_sugar_transport-like"/>
</dbReference>
<organism evidence="8 9">
    <name type="scientific">Fusarium albosuccineum</name>
    <dbReference type="NCBI Taxonomy" id="1237068"/>
    <lineage>
        <taxon>Eukaryota</taxon>
        <taxon>Fungi</taxon>
        <taxon>Dikarya</taxon>
        <taxon>Ascomycota</taxon>
        <taxon>Pezizomycotina</taxon>
        <taxon>Sordariomycetes</taxon>
        <taxon>Hypocreomycetidae</taxon>
        <taxon>Hypocreales</taxon>
        <taxon>Nectriaceae</taxon>
        <taxon>Fusarium</taxon>
        <taxon>Fusarium decemcellulare species complex</taxon>
    </lineage>
</organism>
<dbReference type="Pfam" id="PF00083">
    <property type="entry name" value="Sugar_tr"/>
    <property type="match status" value="1"/>
</dbReference>
<dbReference type="OrthoDB" id="6133115at2759"/>
<comment type="similarity">
    <text evidence="2">Belongs to the major facilitator superfamily. Sugar transporter (TC 2.A.1.1) family.</text>
</comment>
<reference evidence="8 9" key="1">
    <citation type="submission" date="2020-01" db="EMBL/GenBank/DDBJ databases">
        <title>Identification and distribution of gene clusters putatively required for synthesis of sphingolipid metabolism inhibitors in phylogenetically diverse species of the filamentous fungus Fusarium.</title>
        <authorList>
            <person name="Kim H.-S."/>
            <person name="Busman M."/>
            <person name="Brown D.W."/>
            <person name="Divon H."/>
            <person name="Uhlig S."/>
            <person name="Proctor R.H."/>
        </authorList>
    </citation>
    <scope>NUCLEOTIDE SEQUENCE [LARGE SCALE GENOMIC DNA]</scope>
    <source>
        <strain evidence="8 9">NRRL 20459</strain>
    </source>
</reference>
<dbReference type="SUPFAM" id="SSF103473">
    <property type="entry name" value="MFS general substrate transporter"/>
    <property type="match status" value="1"/>
</dbReference>
<gene>
    <name evidence="8" type="ORF">FALBO_5658</name>
</gene>
<dbReference type="EMBL" id="JAADYS010000741">
    <property type="protein sequence ID" value="KAF4467470.1"/>
    <property type="molecule type" value="Genomic_DNA"/>
</dbReference>
<dbReference type="PANTHER" id="PTHR48022">
    <property type="entry name" value="PLASTIDIC GLUCOSE TRANSPORTER 4"/>
    <property type="match status" value="1"/>
</dbReference>
<dbReference type="InterPro" id="IPR036259">
    <property type="entry name" value="MFS_trans_sf"/>
</dbReference>
<evidence type="ECO:0000256" key="2">
    <source>
        <dbReference type="ARBA" id="ARBA00010992"/>
    </source>
</evidence>
<dbReference type="GO" id="GO:0016020">
    <property type="term" value="C:membrane"/>
    <property type="evidence" value="ECO:0007669"/>
    <property type="project" value="UniProtKB-SubCell"/>
</dbReference>
<dbReference type="GO" id="GO:0005351">
    <property type="term" value="F:carbohydrate:proton symporter activity"/>
    <property type="evidence" value="ECO:0007669"/>
    <property type="project" value="TreeGrafter"/>
</dbReference>
<dbReference type="InterPro" id="IPR050360">
    <property type="entry name" value="MFS_Sugar_Transporters"/>
</dbReference>
<evidence type="ECO:0000259" key="7">
    <source>
        <dbReference type="PROSITE" id="PS50850"/>
    </source>
</evidence>
<feature type="transmembrane region" description="Helical" evidence="6">
    <location>
        <begin position="48"/>
        <end position="70"/>
    </location>
</feature>
<evidence type="ECO:0000313" key="8">
    <source>
        <dbReference type="EMBL" id="KAF4467470.1"/>
    </source>
</evidence>
<protein>
    <submittedName>
        <fullName evidence="8">MFS hexose</fullName>
    </submittedName>
</protein>
<accession>A0A8H4LD69</accession>
<dbReference type="Gene3D" id="1.20.1250.20">
    <property type="entry name" value="MFS general substrate transporter like domains"/>
    <property type="match status" value="1"/>
</dbReference>
<feature type="transmembrane region" description="Helical" evidence="6">
    <location>
        <begin position="384"/>
        <end position="403"/>
    </location>
</feature>
<dbReference type="AlphaFoldDB" id="A0A8H4LD69"/>
<dbReference type="PROSITE" id="PS50850">
    <property type="entry name" value="MFS"/>
    <property type="match status" value="1"/>
</dbReference>
<dbReference type="InterPro" id="IPR020846">
    <property type="entry name" value="MFS_dom"/>
</dbReference>
<dbReference type="PROSITE" id="PS00216">
    <property type="entry name" value="SUGAR_TRANSPORT_1"/>
    <property type="match status" value="1"/>
</dbReference>
<evidence type="ECO:0000256" key="6">
    <source>
        <dbReference type="SAM" id="Phobius"/>
    </source>
</evidence>
<proteinExistence type="inferred from homology"/>
<feature type="transmembrane region" description="Helical" evidence="6">
    <location>
        <begin position="119"/>
        <end position="145"/>
    </location>
</feature>
<keyword evidence="5 6" id="KW-0472">Membrane</keyword>
<keyword evidence="3 6" id="KW-0812">Transmembrane</keyword>
<dbReference type="PANTHER" id="PTHR48022:SF64">
    <property type="entry name" value="MAJOR FACILITATOR SUPERFAMILY (MFS) PROFILE DOMAIN-CONTAINING PROTEIN"/>
    <property type="match status" value="1"/>
</dbReference>
<feature type="transmembrane region" description="Helical" evidence="6">
    <location>
        <begin position="353"/>
        <end position="372"/>
    </location>
</feature>
<keyword evidence="4 6" id="KW-1133">Transmembrane helix</keyword>
<feature type="transmembrane region" description="Helical" evidence="6">
    <location>
        <begin position="23"/>
        <end position="42"/>
    </location>
</feature>
<feature type="transmembrane region" description="Helical" evidence="6">
    <location>
        <begin position="315"/>
        <end position="341"/>
    </location>
</feature>
<evidence type="ECO:0000256" key="5">
    <source>
        <dbReference type="ARBA" id="ARBA00023136"/>
    </source>
</evidence>
<feature type="domain" description="Major facilitator superfamily (MFS) profile" evidence="7">
    <location>
        <begin position="1"/>
        <end position="407"/>
    </location>
</feature>
<feature type="transmembrane region" description="Helical" evidence="6">
    <location>
        <begin position="82"/>
        <end position="99"/>
    </location>
</feature>